<keyword evidence="2" id="KW-1185">Reference proteome</keyword>
<dbReference type="EMBL" id="CP002355">
    <property type="protein sequence ID" value="ADR32703.1"/>
    <property type="molecule type" value="Genomic_DNA"/>
</dbReference>
<dbReference type="STRING" id="709032.Sulku_0035"/>
<dbReference type="AlphaFoldDB" id="E4TW87"/>
<dbReference type="HOGENOM" id="CLU_2496736_0_0_7"/>
<gene>
    <name evidence="1" type="ordered locus">Sulku_0035</name>
</gene>
<dbReference type="Proteomes" id="UP000008721">
    <property type="component" value="Chromosome"/>
</dbReference>
<proteinExistence type="predicted"/>
<protein>
    <submittedName>
        <fullName evidence="1">Uncharacterized protein</fullName>
    </submittedName>
</protein>
<organism evidence="1 2">
    <name type="scientific">Sulfuricurvum kujiense (strain ATCC BAA-921 / DSM 16994 / JCM 11577 / YK-1)</name>
    <dbReference type="NCBI Taxonomy" id="709032"/>
    <lineage>
        <taxon>Bacteria</taxon>
        <taxon>Pseudomonadati</taxon>
        <taxon>Campylobacterota</taxon>
        <taxon>Epsilonproteobacteria</taxon>
        <taxon>Campylobacterales</taxon>
        <taxon>Sulfurimonadaceae</taxon>
        <taxon>Sulfuricurvum</taxon>
    </lineage>
</organism>
<dbReference type="KEGG" id="sku:Sulku_0035"/>
<evidence type="ECO:0000313" key="1">
    <source>
        <dbReference type="EMBL" id="ADR32703.1"/>
    </source>
</evidence>
<dbReference type="RefSeq" id="WP_013458900.1">
    <property type="nucleotide sequence ID" value="NC_014762.1"/>
</dbReference>
<sequence length="86" mass="9775">MRSPRGFGKTYFSLVAIQAYASEVRLLQIIHQIIWICPTHPIHTYSTVSPPKSVLLLSIITTITQGHLCTNKPFPSLPRQHWLPLL</sequence>
<accession>E4TW87</accession>
<reference evidence="1 2" key="1">
    <citation type="journal article" date="2012" name="Stand. Genomic Sci.">
        <title>Complete genome sequence of the sulfur compounds oxidizing chemolithoautotroph Sulfuricurvum kujiense type strain (YK-1(T)).</title>
        <authorList>
            <person name="Han C."/>
            <person name="Kotsyurbenko O."/>
            <person name="Chertkov O."/>
            <person name="Held B."/>
            <person name="Lapidus A."/>
            <person name="Nolan M."/>
            <person name="Lucas S."/>
            <person name="Hammon N."/>
            <person name="Deshpande S."/>
            <person name="Cheng J.F."/>
            <person name="Tapia R."/>
            <person name="Goodwin L.A."/>
            <person name="Pitluck S."/>
            <person name="Liolios K."/>
            <person name="Pagani I."/>
            <person name="Ivanova N."/>
            <person name="Mavromatis K."/>
            <person name="Mikhailova N."/>
            <person name="Pati A."/>
            <person name="Chen A."/>
            <person name="Palaniappan K."/>
            <person name="Land M."/>
            <person name="Hauser L."/>
            <person name="Chang Y.J."/>
            <person name="Jeffries C.D."/>
            <person name="Brambilla E.M."/>
            <person name="Rohde M."/>
            <person name="Spring S."/>
            <person name="Sikorski J."/>
            <person name="Goker M."/>
            <person name="Woyke T."/>
            <person name="Bristow J."/>
            <person name="Eisen J.A."/>
            <person name="Markowitz V."/>
            <person name="Hugenholtz P."/>
            <person name="Kyrpides N.C."/>
            <person name="Klenk H.P."/>
            <person name="Detter J.C."/>
        </authorList>
    </citation>
    <scope>NUCLEOTIDE SEQUENCE [LARGE SCALE GENOMIC DNA]</scope>
    <source>
        <strain evidence="2">ATCC BAA-921 / DSM 16994 / JCM 11577 / YK-1</strain>
    </source>
</reference>
<name>E4TW87_SULKY</name>
<evidence type="ECO:0000313" key="2">
    <source>
        <dbReference type="Proteomes" id="UP000008721"/>
    </source>
</evidence>